<feature type="region of interest" description="Disordered" evidence="1">
    <location>
        <begin position="440"/>
        <end position="460"/>
    </location>
</feature>
<dbReference type="GO" id="GO:0004519">
    <property type="term" value="F:endonuclease activity"/>
    <property type="evidence" value="ECO:0007669"/>
    <property type="project" value="UniProtKB-KW"/>
</dbReference>
<dbReference type="EMBL" id="BAABLP010000001">
    <property type="protein sequence ID" value="GAA4738159.1"/>
    <property type="molecule type" value="Genomic_DNA"/>
</dbReference>
<keyword evidence="4" id="KW-0255">Endonuclease</keyword>
<dbReference type="InterPro" id="IPR003615">
    <property type="entry name" value="HNH_nuc"/>
</dbReference>
<evidence type="ECO:0000259" key="3">
    <source>
        <dbReference type="Pfam" id="PF13391"/>
    </source>
</evidence>
<feature type="compositionally biased region" description="Low complexity" evidence="1">
    <location>
        <begin position="451"/>
        <end position="460"/>
    </location>
</feature>
<evidence type="ECO:0000313" key="5">
    <source>
        <dbReference type="Proteomes" id="UP001500121"/>
    </source>
</evidence>
<dbReference type="InterPro" id="IPR003870">
    <property type="entry name" value="DUF222"/>
</dbReference>
<dbReference type="RefSeq" id="WP_345479439.1">
    <property type="nucleotide sequence ID" value="NZ_BAABLP010000001.1"/>
</dbReference>
<sequence>MNRSAAKVVEQAEAYASLFSRTSVSGRFDEGSSDGPVRLASDQELLEATASVTRLIRLAEPERVKLAGEIARRSEVSDESSLSKRMGATNAGDLLAQVAGVAREEAGSVVRLAAAVRAQEGLSGEPLPAKRACIADALAHGRLDLTVASAMVRALRKSEPGLTPYEVDELERQLVDRAQEGCTADELLAFLRQVPSSAHPEGQDSRDEELAAAASVSKRKLDNGLTRWILDLDPLTNGFFETALDANTSIRRFAIVDSDALPDPVADQDRRPLNRRRVDGVRLVAKRALKSDDGQQAGTAVTLVVTMTEEALRTGLGVAGLPGCMDTIAASTARMLAAEAEIVPVVLGGKSQPLDLGTGRRFFSEAQRRAMAVRAGGCEGPSCDAPLAWCDAAHLKPAGWGPTSVDNGLLLCWRCHLLLDEHGWQARREGERWWWTPPPWVDSTGRRRPGGRVPPLDLSA</sequence>
<evidence type="ECO:0000256" key="1">
    <source>
        <dbReference type="SAM" id="MobiDB-lite"/>
    </source>
</evidence>
<dbReference type="Pfam" id="PF02720">
    <property type="entry name" value="DUF222"/>
    <property type="match status" value="1"/>
</dbReference>
<keyword evidence="4" id="KW-0378">Hydrolase</keyword>
<protein>
    <submittedName>
        <fullName evidence="4">HNH endonuclease signature motif containing protein</fullName>
    </submittedName>
</protein>
<feature type="domain" description="HNH nuclease" evidence="3">
    <location>
        <begin position="383"/>
        <end position="422"/>
    </location>
</feature>
<proteinExistence type="predicted"/>
<feature type="domain" description="DUF222" evidence="2">
    <location>
        <begin position="74"/>
        <end position="374"/>
    </location>
</feature>
<organism evidence="4 5">
    <name type="scientific">Amnibacterium soli</name>
    <dbReference type="NCBI Taxonomy" id="1282736"/>
    <lineage>
        <taxon>Bacteria</taxon>
        <taxon>Bacillati</taxon>
        <taxon>Actinomycetota</taxon>
        <taxon>Actinomycetes</taxon>
        <taxon>Micrococcales</taxon>
        <taxon>Microbacteriaceae</taxon>
        <taxon>Amnibacterium</taxon>
    </lineage>
</organism>
<evidence type="ECO:0000313" key="4">
    <source>
        <dbReference type="EMBL" id="GAA4738159.1"/>
    </source>
</evidence>
<name>A0ABP8YUT5_9MICO</name>
<evidence type="ECO:0000259" key="2">
    <source>
        <dbReference type="Pfam" id="PF02720"/>
    </source>
</evidence>
<comment type="caution">
    <text evidence="4">The sequence shown here is derived from an EMBL/GenBank/DDBJ whole genome shotgun (WGS) entry which is preliminary data.</text>
</comment>
<reference evidence="5" key="1">
    <citation type="journal article" date="2019" name="Int. J. Syst. Evol. Microbiol.">
        <title>The Global Catalogue of Microorganisms (GCM) 10K type strain sequencing project: providing services to taxonomists for standard genome sequencing and annotation.</title>
        <authorList>
            <consortium name="The Broad Institute Genomics Platform"/>
            <consortium name="The Broad Institute Genome Sequencing Center for Infectious Disease"/>
            <person name="Wu L."/>
            <person name="Ma J."/>
        </authorList>
    </citation>
    <scope>NUCLEOTIDE SEQUENCE [LARGE SCALE GENOMIC DNA]</scope>
    <source>
        <strain evidence="5">JCM 19015</strain>
    </source>
</reference>
<accession>A0ABP8YUT5</accession>
<keyword evidence="5" id="KW-1185">Reference proteome</keyword>
<dbReference type="CDD" id="cd00085">
    <property type="entry name" value="HNHc"/>
    <property type="match status" value="1"/>
</dbReference>
<dbReference type="Pfam" id="PF13391">
    <property type="entry name" value="HNH_2"/>
    <property type="match status" value="1"/>
</dbReference>
<gene>
    <name evidence="4" type="ORF">GCM10025783_05860</name>
</gene>
<dbReference type="Proteomes" id="UP001500121">
    <property type="component" value="Unassembled WGS sequence"/>
</dbReference>
<keyword evidence="4" id="KW-0540">Nuclease</keyword>